<name>A0ABU7MU07_9ACTN</name>
<dbReference type="EC" id="3.1.3.-" evidence="2"/>
<dbReference type="SUPFAM" id="SSF56784">
    <property type="entry name" value="HAD-like"/>
    <property type="match status" value="1"/>
</dbReference>
<dbReference type="PANTHER" id="PTHR43316">
    <property type="entry name" value="HYDROLASE, HALOACID DELAHOGENASE-RELATED"/>
    <property type="match status" value="1"/>
</dbReference>
<dbReference type="PANTHER" id="PTHR43316:SF8">
    <property type="entry name" value="HAD FAMILY HYDROLASE"/>
    <property type="match status" value="1"/>
</dbReference>
<comment type="caution">
    <text evidence="2">The sequence shown here is derived from an EMBL/GenBank/DDBJ whole genome shotgun (WGS) entry which is preliminary data.</text>
</comment>
<dbReference type="InterPro" id="IPR051540">
    <property type="entry name" value="S-2-haloacid_dehalogenase"/>
</dbReference>
<sequence>MSGPLRLPGGVRAVVFDVGETLVDESRMWSYHARRVGVTPFALMGVIGALIEAGQPHDHAWRVLGVDRPDTAPQIKSTDLYPDALDCLSAVKTAGFVVGIAGNQPAGAVAQLSDLGFEADVVASSAQWGVSKPSVGFFSRLVRAVGMPAEDILYVGDRLDNDVLPAAAVGIRTALLRRGPWGHIHSRRPEADRADLLLDSLHQLRTMLPKQLGMSAPPADSSGTSPL</sequence>
<dbReference type="EMBL" id="JAZDUE010000009">
    <property type="protein sequence ID" value="MEE4023807.1"/>
    <property type="molecule type" value="Genomic_DNA"/>
</dbReference>
<accession>A0ABU7MU07</accession>
<evidence type="ECO:0000256" key="1">
    <source>
        <dbReference type="ARBA" id="ARBA00022801"/>
    </source>
</evidence>
<dbReference type="SFLD" id="SFLDS00003">
    <property type="entry name" value="Haloacid_Dehalogenase"/>
    <property type="match status" value="1"/>
</dbReference>
<dbReference type="GO" id="GO:0016787">
    <property type="term" value="F:hydrolase activity"/>
    <property type="evidence" value="ECO:0007669"/>
    <property type="project" value="UniProtKB-KW"/>
</dbReference>
<organism evidence="2 3">
    <name type="scientific">Gordonia prachuapensis</name>
    <dbReference type="NCBI Taxonomy" id="3115651"/>
    <lineage>
        <taxon>Bacteria</taxon>
        <taxon>Bacillati</taxon>
        <taxon>Actinomycetota</taxon>
        <taxon>Actinomycetes</taxon>
        <taxon>Mycobacteriales</taxon>
        <taxon>Gordoniaceae</taxon>
        <taxon>Gordonia</taxon>
    </lineage>
</organism>
<dbReference type="Proteomes" id="UP001335729">
    <property type="component" value="Unassembled WGS sequence"/>
</dbReference>
<dbReference type="Pfam" id="PF13242">
    <property type="entry name" value="Hydrolase_like"/>
    <property type="match status" value="1"/>
</dbReference>
<keyword evidence="1 2" id="KW-0378">Hydrolase</keyword>
<keyword evidence="3" id="KW-1185">Reference proteome</keyword>
<evidence type="ECO:0000313" key="3">
    <source>
        <dbReference type="Proteomes" id="UP001335729"/>
    </source>
</evidence>
<reference evidence="2 3" key="1">
    <citation type="submission" date="2024-01" db="EMBL/GenBank/DDBJ databases">
        <title>Draft genome sequence of Gordonia sp. PKS22-38.</title>
        <authorList>
            <person name="Suphannarot A."/>
            <person name="Mingma R."/>
        </authorList>
    </citation>
    <scope>NUCLEOTIDE SEQUENCE [LARGE SCALE GENOMIC DNA]</scope>
    <source>
        <strain evidence="2 3">PKS22-38</strain>
    </source>
</reference>
<protein>
    <submittedName>
        <fullName evidence="2">HAD family hydrolase</fullName>
        <ecNumber evidence="2">3.1.3.-</ecNumber>
    </submittedName>
</protein>
<dbReference type="InterPro" id="IPR036412">
    <property type="entry name" value="HAD-like_sf"/>
</dbReference>
<proteinExistence type="predicted"/>
<dbReference type="Gene3D" id="3.40.50.1000">
    <property type="entry name" value="HAD superfamily/HAD-like"/>
    <property type="match status" value="1"/>
</dbReference>
<evidence type="ECO:0000313" key="2">
    <source>
        <dbReference type="EMBL" id="MEE4023807.1"/>
    </source>
</evidence>
<dbReference type="SFLD" id="SFLDG01129">
    <property type="entry name" value="C1.5:_HAD__Beta-PGM__Phosphata"/>
    <property type="match status" value="1"/>
</dbReference>
<dbReference type="InterPro" id="IPR023214">
    <property type="entry name" value="HAD_sf"/>
</dbReference>
<gene>
    <name evidence="2" type="ORF">V1Y59_12020</name>
</gene>
<dbReference type="RefSeq" id="WP_330505197.1">
    <property type="nucleotide sequence ID" value="NZ_JAZDUE010000009.1"/>
</dbReference>